<feature type="chain" id="PRO_5008091966" description="DUF4189 domain-containing protein" evidence="1">
    <location>
        <begin position="24"/>
        <end position="120"/>
    </location>
</feature>
<accession>A0A178MIL3</accession>
<evidence type="ECO:0000256" key="1">
    <source>
        <dbReference type="SAM" id="SignalP"/>
    </source>
</evidence>
<name>A0A178MIL3_9PROT</name>
<sequence>MKKTILAFVLALGMLAAADNSFAAGAIAVDDEQGGKAADVGYGIGSAATREEAGAIALAECKKSGNANCKIAVRYDTCGAYAASKDYSGIGWGASESIAKAKALEACGAGCKIAVSDCDK</sequence>
<gene>
    <name evidence="3" type="ORF">A6A04_20110</name>
</gene>
<dbReference type="Pfam" id="PF13827">
    <property type="entry name" value="DUF4189"/>
    <property type="match status" value="1"/>
</dbReference>
<keyword evidence="1" id="KW-0732">Signal</keyword>
<feature type="domain" description="DUF4189" evidence="2">
    <location>
        <begin position="25"/>
        <end position="118"/>
    </location>
</feature>
<protein>
    <recommendedName>
        <fullName evidence="2">DUF4189 domain-containing protein</fullName>
    </recommendedName>
</protein>
<dbReference type="InterPro" id="IPR025240">
    <property type="entry name" value="DUF4189"/>
</dbReference>
<dbReference type="STRING" id="1285242.A6A04_20110"/>
<keyword evidence="4" id="KW-1185">Reference proteome</keyword>
<proteinExistence type="predicted"/>
<feature type="signal peptide" evidence="1">
    <location>
        <begin position="1"/>
        <end position="23"/>
    </location>
</feature>
<evidence type="ECO:0000313" key="3">
    <source>
        <dbReference type="EMBL" id="OAN48439.1"/>
    </source>
</evidence>
<comment type="caution">
    <text evidence="3">The sequence shown here is derived from an EMBL/GenBank/DDBJ whole genome shotgun (WGS) entry which is preliminary data.</text>
</comment>
<evidence type="ECO:0000259" key="2">
    <source>
        <dbReference type="Pfam" id="PF13827"/>
    </source>
</evidence>
<reference evidence="3 4" key="1">
    <citation type="submission" date="2016-04" db="EMBL/GenBank/DDBJ databases">
        <title>Draft genome sequence of freshwater magnetotactic bacteria Magnetospirillum marisnigri SP-1 and Magnetospirillum moscoviense BB-1.</title>
        <authorList>
            <person name="Koziaeva V."/>
            <person name="Dziuba M.V."/>
            <person name="Ivanov T.M."/>
            <person name="Kuznetsov B."/>
            <person name="Grouzdev D.S."/>
        </authorList>
    </citation>
    <scope>NUCLEOTIDE SEQUENCE [LARGE SCALE GENOMIC DNA]</scope>
    <source>
        <strain evidence="3 4">SP-1</strain>
    </source>
</reference>
<dbReference type="Proteomes" id="UP000078428">
    <property type="component" value="Unassembled WGS sequence"/>
</dbReference>
<organism evidence="3 4">
    <name type="scientific">Paramagnetospirillum marisnigri</name>
    <dbReference type="NCBI Taxonomy" id="1285242"/>
    <lineage>
        <taxon>Bacteria</taxon>
        <taxon>Pseudomonadati</taxon>
        <taxon>Pseudomonadota</taxon>
        <taxon>Alphaproteobacteria</taxon>
        <taxon>Rhodospirillales</taxon>
        <taxon>Magnetospirillaceae</taxon>
        <taxon>Paramagnetospirillum</taxon>
    </lineage>
</organism>
<dbReference type="EMBL" id="LWQT01000075">
    <property type="protein sequence ID" value="OAN48439.1"/>
    <property type="molecule type" value="Genomic_DNA"/>
</dbReference>
<dbReference type="OrthoDB" id="8363647at2"/>
<dbReference type="AlphaFoldDB" id="A0A178MIL3"/>
<dbReference type="RefSeq" id="WP_068493997.1">
    <property type="nucleotide sequence ID" value="NZ_LWQT01000075.1"/>
</dbReference>
<evidence type="ECO:0000313" key="4">
    <source>
        <dbReference type="Proteomes" id="UP000078428"/>
    </source>
</evidence>